<dbReference type="PROSITE" id="PS51188">
    <property type="entry name" value="ZF_CR"/>
    <property type="match status" value="1"/>
</dbReference>
<evidence type="ECO:0000256" key="5">
    <source>
        <dbReference type="ARBA" id="ARBA00022771"/>
    </source>
</evidence>
<keyword evidence="6 12" id="KW-0862">Zinc</keyword>
<evidence type="ECO:0000256" key="11">
    <source>
        <dbReference type="ARBA" id="ARBA00067609"/>
    </source>
</evidence>
<feature type="repeat" description="CXXCXGXG motif" evidence="12">
    <location>
        <begin position="203"/>
        <end position="210"/>
    </location>
</feature>
<reference evidence="16" key="1">
    <citation type="submission" date="2011-08" db="EMBL/GenBank/DDBJ databases">
        <authorList>
            <consortium name="The Broad Institute Genome Sequencing Platform"/>
            <person name="Earl A."/>
            <person name="Ward D."/>
            <person name="Feldgarden M."/>
            <person name="Gevers D."/>
            <person name="Sizova M."/>
            <person name="Hazen A."/>
            <person name="Epstein S."/>
            <person name="Young S.K."/>
            <person name="Zeng Q."/>
            <person name="Gargeya S."/>
            <person name="Fitzgerald M."/>
            <person name="Haas B."/>
            <person name="Abouelleil A."/>
            <person name="Alvarado L."/>
            <person name="Arachchi H.M."/>
            <person name="Berlin A."/>
            <person name="Brown A."/>
            <person name="Chapman S.B."/>
            <person name="Chen Z."/>
            <person name="Dunbar C."/>
            <person name="Freedman E."/>
            <person name="Gearin G."/>
            <person name="Gellesch M."/>
            <person name="Goldberg J."/>
            <person name="Griggs A."/>
            <person name="Gujja S."/>
            <person name="Heiman D."/>
            <person name="Howarth C."/>
            <person name="Larson L."/>
            <person name="Lui A."/>
            <person name="MacDonald P.J.P."/>
            <person name="Montmayeur A."/>
            <person name="Murphy C."/>
            <person name="Neiman D."/>
            <person name="Pearson M."/>
            <person name="Priest M."/>
            <person name="Roberts A."/>
            <person name="Saif S."/>
            <person name="Shea T."/>
            <person name="Shenoy N."/>
            <person name="Sisk P."/>
            <person name="Stolte C."/>
            <person name="Sykes S."/>
            <person name="Wortman J."/>
            <person name="Nusbaum C."/>
            <person name="Birren B."/>
        </authorList>
    </citation>
    <scope>NUCLEOTIDE SEQUENCE</scope>
    <source>
        <strain evidence="16">ACB1</strain>
    </source>
</reference>
<organism evidence="16 17">
    <name type="scientific">Oribacterium parvum ACB1</name>
    <dbReference type="NCBI Taxonomy" id="796943"/>
    <lineage>
        <taxon>Bacteria</taxon>
        <taxon>Bacillati</taxon>
        <taxon>Bacillota</taxon>
        <taxon>Clostridia</taxon>
        <taxon>Lachnospirales</taxon>
        <taxon>Lachnospiraceae</taxon>
        <taxon>Oribacterium</taxon>
    </lineage>
</organism>
<keyword evidence="17" id="KW-1185">Reference proteome</keyword>
<feature type="binding site" evidence="12">
    <location>
        <position position="180"/>
    </location>
    <ligand>
        <name>Zn(2+)</name>
        <dbReference type="ChEBI" id="CHEBI:29105"/>
        <label>2</label>
    </ligand>
</feature>
<dbReference type="Gene3D" id="2.60.260.20">
    <property type="entry name" value="Urease metallochaperone UreE, N-terminal domain"/>
    <property type="match status" value="2"/>
</dbReference>
<dbReference type="FunFam" id="2.60.260.20:FF:000005">
    <property type="entry name" value="Chaperone protein dnaJ 1, mitochondrial"/>
    <property type="match status" value="1"/>
</dbReference>
<dbReference type="SUPFAM" id="SSF57938">
    <property type="entry name" value="DnaJ/Hsp40 cysteine-rich domain"/>
    <property type="match status" value="1"/>
</dbReference>
<dbReference type="CDD" id="cd06257">
    <property type="entry name" value="DnaJ"/>
    <property type="match status" value="1"/>
</dbReference>
<accession>G9WLK7</accession>
<comment type="subcellular location">
    <subcellularLocation>
        <location evidence="12">Cytoplasm</location>
    </subcellularLocation>
</comment>
<dbReference type="PROSITE" id="PS00636">
    <property type="entry name" value="DNAJ_1"/>
    <property type="match status" value="1"/>
</dbReference>
<dbReference type="Gene3D" id="1.10.287.110">
    <property type="entry name" value="DnaJ domain"/>
    <property type="match status" value="1"/>
</dbReference>
<evidence type="ECO:0000256" key="12">
    <source>
        <dbReference type="HAMAP-Rule" id="MF_01152"/>
    </source>
</evidence>
<dbReference type="CDD" id="cd10719">
    <property type="entry name" value="DnaJ_zf"/>
    <property type="match status" value="1"/>
</dbReference>
<dbReference type="Proteomes" id="UP000018461">
    <property type="component" value="Unassembled WGS sequence"/>
</dbReference>
<dbReference type="InterPro" id="IPR001623">
    <property type="entry name" value="DnaJ_domain"/>
</dbReference>
<feature type="binding site" evidence="12">
    <location>
        <position position="206"/>
    </location>
    <ligand>
        <name>Zn(2+)</name>
        <dbReference type="ChEBI" id="CHEBI:29105"/>
        <label>2</label>
    </ligand>
</feature>
<dbReference type="InterPro" id="IPR036869">
    <property type="entry name" value="J_dom_sf"/>
</dbReference>
<reference evidence="16" key="2">
    <citation type="submission" date="2013-03" db="EMBL/GenBank/DDBJ databases">
        <title>The Genome Sequence of Oribacterium sp. ACB1.</title>
        <authorList>
            <consortium name="The Broad Institute Genomics Platform"/>
            <consortium name="The Broad Institute Genome Sequencing Center for Infectious Disease"/>
            <person name="Earl A."/>
            <person name="Ward D."/>
            <person name="Feldgarden M."/>
            <person name="Gevers D."/>
            <person name="Sizova M."/>
            <person name="Hazen A."/>
            <person name="Epstein S."/>
            <person name="Walker B."/>
            <person name="Young S."/>
            <person name="Zeng Q."/>
            <person name="Gargeya S."/>
            <person name="Fitzgerald M."/>
            <person name="Haas B."/>
            <person name="Abouelleil A."/>
            <person name="Allen A.W."/>
            <person name="Alvarado L."/>
            <person name="Arachchi H.M."/>
            <person name="Berlin A.M."/>
            <person name="Chapman S.B."/>
            <person name="Gainer-Dewar J."/>
            <person name="Goldberg J."/>
            <person name="Griggs A."/>
            <person name="Gujja S."/>
            <person name="Hansen M."/>
            <person name="Howarth C."/>
            <person name="Imamovic A."/>
            <person name="Ireland A."/>
            <person name="Larimer J."/>
            <person name="McCowan C."/>
            <person name="Murphy C."/>
            <person name="Pearson M."/>
            <person name="Poon T.W."/>
            <person name="Priest M."/>
            <person name="Roberts A."/>
            <person name="Saif S."/>
            <person name="Shea T."/>
            <person name="Sisk P."/>
            <person name="Sykes S."/>
            <person name="Wortman J."/>
            <person name="Nusbaum C."/>
            <person name="Birren B."/>
        </authorList>
    </citation>
    <scope>NUCLEOTIDE SEQUENCE [LARGE SCALE GENOMIC DNA]</scope>
    <source>
        <strain evidence="16">ACB1</strain>
    </source>
</reference>
<dbReference type="GO" id="GO:0031072">
    <property type="term" value="F:heat shock protein binding"/>
    <property type="evidence" value="ECO:0007669"/>
    <property type="project" value="InterPro"/>
</dbReference>
<keyword evidence="4 12" id="KW-0677">Repeat</keyword>
<evidence type="ECO:0000256" key="8">
    <source>
        <dbReference type="ARBA" id="ARBA00023186"/>
    </source>
</evidence>
<keyword evidence="5 12" id="KW-0863">Zinc-finger</keyword>
<feature type="binding site" evidence="12">
    <location>
        <position position="160"/>
    </location>
    <ligand>
        <name>Zn(2+)</name>
        <dbReference type="ChEBI" id="CHEBI:29105"/>
        <label>1</label>
    </ligand>
</feature>
<dbReference type="InterPro" id="IPR018253">
    <property type="entry name" value="DnaJ_domain_CS"/>
</dbReference>
<dbReference type="InterPro" id="IPR001305">
    <property type="entry name" value="HSP_DnaJ_Cys-rich_dom"/>
</dbReference>
<comment type="caution">
    <text evidence="16">The sequence shown here is derived from an EMBL/GenBank/DDBJ whole genome shotgun (WGS) entry which is preliminary data.</text>
</comment>
<dbReference type="AlphaFoldDB" id="G9WLK7"/>
<dbReference type="SMART" id="SM00271">
    <property type="entry name" value="DnaJ"/>
    <property type="match status" value="1"/>
</dbReference>
<dbReference type="Gene3D" id="2.10.230.10">
    <property type="entry name" value="Heat shock protein DnaJ, cysteine-rich domain"/>
    <property type="match status" value="1"/>
</dbReference>
<evidence type="ECO:0000256" key="4">
    <source>
        <dbReference type="ARBA" id="ARBA00022737"/>
    </source>
</evidence>
<feature type="repeat" description="CXXCXGXG motif" evidence="12">
    <location>
        <begin position="160"/>
        <end position="167"/>
    </location>
</feature>
<feature type="binding site" evidence="12">
    <location>
        <position position="163"/>
    </location>
    <ligand>
        <name>Zn(2+)</name>
        <dbReference type="ChEBI" id="CHEBI:29105"/>
        <label>1</label>
    </ligand>
</feature>
<evidence type="ECO:0000256" key="7">
    <source>
        <dbReference type="ARBA" id="ARBA00023016"/>
    </source>
</evidence>
<evidence type="ECO:0000259" key="15">
    <source>
        <dbReference type="PROSITE" id="PS51188"/>
    </source>
</evidence>
<dbReference type="InterPro" id="IPR008971">
    <property type="entry name" value="HSP40/DnaJ_pept-bd"/>
</dbReference>
<dbReference type="InterPro" id="IPR036410">
    <property type="entry name" value="HSP_DnaJ_Cys-rich_dom_sf"/>
</dbReference>
<dbReference type="GO" id="GO:0008270">
    <property type="term" value="F:zinc ion binding"/>
    <property type="evidence" value="ECO:0007669"/>
    <property type="project" value="UniProtKB-UniRule"/>
</dbReference>
<dbReference type="HOGENOM" id="CLU_017633_0_7_9"/>
<dbReference type="PATRIC" id="fig|796943.3.peg.599"/>
<dbReference type="PANTHER" id="PTHR43096">
    <property type="entry name" value="DNAJ HOMOLOG 1, MITOCHONDRIAL-RELATED"/>
    <property type="match status" value="1"/>
</dbReference>
<evidence type="ECO:0000256" key="9">
    <source>
        <dbReference type="ARBA" id="ARBA00053423"/>
    </source>
</evidence>
<dbReference type="InterPro" id="IPR002939">
    <property type="entry name" value="DnaJ_C"/>
</dbReference>
<comment type="subunit">
    <text evidence="12">Homodimer.</text>
</comment>
<dbReference type="NCBIfam" id="NF008035">
    <property type="entry name" value="PRK10767.1"/>
    <property type="match status" value="1"/>
</dbReference>
<feature type="domain" description="CR-type" evidence="15">
    <location>
        <begin position="147"/>
        <end position="229"/>
    </location>
</feature>
<comment type="similarity">
    <text evidence="10 12">Belongs to the DnaJ family.</text>
</comment>
<comment type="domain">
    <text evidence="12">The J domain is necessary and sufficient to stimulate DnaK ATPase activity. Zinc center 1 plays an important role in the autonomous, DnaK-independent chaperone activity of DnaJ. Zinc center 2 is essential for interaction with DnaK and for DnaJ activity.</text>
</comment>
<feature type="binding site" evidence="12">
    <location>
        <position position="217"/>
    </location>
    <ligand>
        <name>Zn(2+)</name>
        <dbReference type="ChEBI" id="CHEBI:29105"/>
        <label>1</label>
    </ligand>
</feature>
<dbReference type="InterPro" id="IPR012724">
    <property type="entry name" value="DnaJ"/>
</dbReference>
<dbReference type="HAMAP" id="MF_01152">
    <property type="entry name" value="DnaJ"/>
    <property type="match status" value="1"/>
</dbReference>
<feature type="repeat" description="CXXCXGXG motif" evidence="12">
    <location>
        <begin position="177"/>
        <end position="184"/>
    </location>
</feature>
<keyword evidence="3 12" id="KW-0479">Metal-binding</keyword>
<keyword evidence="8 12" id="KW-0143">Chaperone</keyword>
<evidence type="ECO:0000256" key="10">
    <source>
        <dbReference type="ARBA" id="ARBA00061004"/>
    </source>
</evidence>
<feature type="repeat" description="CXXCXGXG motif" evidence="12">
    <location>
        <begin position="217"/>
        <end position="224"/>
    </location>
</feature>
<sequence length="375" mass="40167">MAEKRDYYEVLGVEKNADDSAIKKAYRQLAKKYHPDANPGDETAATKFREASEAYAVLSDPDKRKAYDTYGHAAFDANSAAGASSGFGGFDFSGMDMSDIFSEFFGGGFSGGGFSGGRTYGRRANMPEKGDNIRVGIRISFDEAIKGVKKNIKIRYKETCKTCNGSGAKPGTEKTTCPRCNGAGQVRMTQQSLFGMIQQVTTCPECHGTGSVIKEKCPDCKGAGYINTEKTMEISIPAGIDDGQAIRRSGGGDPGRNGGPRGDLLVEVSVSDHPFFKRQGINIYSTEAISFPKAALGGTTIVKTVDGPVELKIAAGTQSETRTRLRGKGVPSLQNPNVRGDHYVTLVVETPKKLNKKQKEALKAYAESCGETVEA</sequence>
<dbReference type="GO" id="GO:0051082">
    <property type="term" value="F:unfolded protein binding"/>
    <property type="evidence" value="ECO:0007669"/>
    <property type="project" value="UniProtKB-UniRule"/>
</dbReference>
<feature type="zinc finger region" description="CR-type" evidence="13">
    <location>
        <begin position="147"/>
        <end position="229"/>
    </location>
</feature>
<feature type="binding site" evidence="12">
    <location>
        <position position="220"/>
    </location>
    <ligand>
        <name>Zn(2+)</name>
        <dbReference type="ChEBI" id="CHEBI:29105"/>
        <label>1</label>
    </ligand>
</feature>
<evidence type="ECO:0000256" key="3">
    <source>
        <dbReference type="ARBA" id="ARBA00022723"/>
    </source>
</evidence>
<evidence type="ECO:0000256" key="6">
    <source>
        <dbReference type="ARBA" id="ARBA00022833"/>
    </source>
</evidence>
<dbReference type="STRING" id="796943.HMPREF9625_00216"/>
<evidence type="ECO:0000259" key="14">
    <source>
        <dbReference type="PROSITE" id="PS50076"/>
    </source>
</evidence>
<dbReference type="FunFam" id="1.10.287.110:FF:000034">
    <property type="entry name" value="Chaperone protein DnaJ"/>
    <property type="match status" value="1"/>
</dbReference>
<comment type="function">
    <text evidence="9 12">Participates actively in the response to hyperosmotic and heat shock by preventing the aggregation of stress-denatured proteins and by disaggregating proteins, also in an autonomous, DnaK-independent fashion. Unfolded proteins bind initially to DnaJ; upon interaction with the DnaJ-bound protein, DnaK hydrolyzes its bound ATP, resulting in the formation of a stable complex. GrpE releases ADP from DnaK; ATP binding to DnaK triggers the release of the substrate protein, thus completing the reaction cycle. Several rounds of ATP-dependent interactions between DnaJ, DnaK and GrpE are required for fully efficient folding. Also involved, together with DnaK and GrpE, in the DNA replication of plasmids through activation of initiation proteins.</text>
</comment>
<dbReference type="FunFam" id="2.10.230.10:FF:000002">
    <property type="entry name" value="Molecular chaperone DnaJ"/>
    <property type="match status" value="1"/>
</dbReference>
<keyword evidence="1 12" id="KW-0963">Cytoplasm</keyword>
<feature type="binding site" evidence="12">
    <location>
        <position position="203"/>
    </location>
    <ligand>
        <name>Zn(2+)</name>
        <dbReference type="ChEBI" id="CHEBI:29105"/>
        <label>2</label>
    </ligand>
</feature>
<dbReference type="Pfam" id="PF00684">
    <property type="entry name" value="DnaJ_CXXCXGXG"/>
    <property type="match status" value="1"/>
</dbReference>
<dbReference type="SUPFAM" id="SSF49493">
    <property type="entry name" value="HSP40/DnaJ peptide-binding domain"/>
    <property type="match status" value="2"/>
</dbReference>
<evidence type="ECO:0000256" key="13">
    <source>
        <dbReference type="PROSITE-ProRule" id="PRU00546"/>
    </source>
</evidence>
<name>G9WLK7_9FIRM</name>
<evidence type="ECO:0000313" key="16">
    <source>
        <dbReference type="EMBL" id="EHL12662.1"/>
    </source>
</evidence>
<dbReference type="Pfam" id="PF01556">
    <property type="entry name" value="DnaJ_C"/>
    <property type="match status" value="1"/>
</dbReference>
<proteinExistence type="inferred from homology"/>
<dbReference type="GO" id="GO:0005524">
    <property type="term" value="F:ATP binding"/>
    <property type="evidence" value="ECO:0007669"/>
    <property type="project" value="InterPro"/>
</dbReference>
<keyword evidence="2 12" id="KW-0235">DNA replication</keyword>
<dbReference type="Pfam" id="PF00226">
    <property type="entry name" value="DnaJ"/>
    <property type="match status" value="1"/>
</dbReference>
<dbReference type="GO" id="GO:0006260">
    <property type="term" value="P:DNA replication"/>
    <property type="evidence" value="ECO:0007669"/>
    <property type="project" value="UniProtKB-KW"/>
</dbReference>
<keyword evidence="7 12" id="KW-0346">Stress response</keyword>
<evidence type="ECO:0000313" key="17">
    <source>
        <dbReference type="Proteomes" id="UP000018461"/>
    </source>
</evidence>
<protein>
    <recommendedName>
        <fullName evidence="11 12">Chaperone protein DnaJ</fullName>
    </recommendedName>
</protein>
<dbReference type="PANTHER" id="PTHR43096:SF48">
    <property type="entry name" value="CHAPERONE PROTEIN DNAJ"/>
    <property type="match status" value="1"/>
</dbReference>
<dbReference type="RefSeq" id="WP_009534086.1">
    <property type="nucleotide sequence ID" value="NZ_KE148312.1"/>
</dbReference>
<dbReference type="SUPFAM" id="SSF46565">
    <property type="entry name" value="Chaperone J-domain"/>
    <property type="match status" value="1"/>
</dbReference>
<dbReference type="EMBL" id="AFZC02000003">
    <property type="protein sequence ID" value="EHL12662.1"/>
    <property type="molecule type" value="Genomic_DNA"/>
</dbReference>
<dbReference type="NCBIfam" id="TIGR02349">
    <property type="entry name" value="DnaJ_bact"/>
    <property type="match status" value="1"/>
</dbReference>
<evidence type="ECO:0000256" key="1">
    <source>
        <dbReference type="ARBA" id="ARBA00022490"/>
    </source>
</evidence>
<dbReference type="GO" id="GO:0005737">
    <property type="term" value="C:cytoplasm"/>
    <property type="evidence" value="ECO:0007669"/>
    <property type="project" value="UniProtKB-SubCell"/>
</dbReference>
<dbReference type="CDD" id="cd10747">
    <property type="entry name" value="DnaJ_C"/>
    <property type="match status" value="1"/>
</dbReference>
<feature type="binding site" evidence="12">
    <location>
        <position position="177"/>
    </location>
    <ligand>
        <name>Zn(2+)</name>
        <dbReference type="ChEBI" id="CHEBI:29105"/>
        <label>2</label>
    </ligand>
</feature>
<dbReference type="GO" id="GO:0042026">
    <property type="term" value="P:protein refolding"/>
    <property type="evidence" value="ECO:0007669"/>
    <property type="project" value="TreeGrafter"/>
</dbReference>
<dbReference type="PRINTS" id="PR00625">
    <property type="entry name" value="JDOMAIN"/>
</dbReference>
<dbReference type="GO" id="GO:0009408">
    <property type="term" value="P:response to heat"/>
    <property type="evidence" value="ECO:0007669"/>
    <property type="project" value="InterPro"/>
</dbReference>
<gene>
    <name evidence="12" type="primary">dnaJ</name>
    <name evidence="16" type="ORF">HMPREF9625_00216</name>
</gene>
<feature type="domain" description="J" evidence="14">
    <location>
        <begin position="6"/>
        <end position="71"/>
    </location>
</feature>
<evidence type="ECO:0000256" key="2">
    <source>
        <dbReference type="ARBA" id="ARBA00022705"/>
    </source>
</evidence>
<comment type="cofactor">
    <cofactor evidence="12">
        <name>Zn(2+)</name>
        <dbReference type="ChEBI" id="CHEBI:29105"/>
    </cofactor>
    <text evidence="12">Binds 2 Zn(2+) ions per monomer.</text>
</comment>
<dbReference type="PROSITE" id="PS50076">
    <property type="entry name" value="DNAJ_2"/>
    <property type="match status" value="1"/>
</dbReference>